<dbReference type="InterPro" id="IPR053136">
    <property type="entry name" value="UTP_pyrophosphatase-like"/>
</dbReference>
<dbReference type="Pfam" id="PF01863">
    <property type="entry name" value="YgjP-like"/>
    <property type="match status" value="1"/>
</dbReference>
<name>Q7X357_9BACT</name>
<dbReference type="CDD" id="cd07344">
    <property type="entry name" value="M48_yhfN_like"/>
    <property type="match status" value="1"/>
</dbReference>
<reference evidence="2" key="1">
    <citation type="journal article" date="2003" name="Mol. Microbiol.">
        <title>Acidobacteria form a coherent but highly diverse group within the bacterial domain: evidence from environmental genomics.</title>
        <authorList>
            <person name="Quaiser A."/>
            <person name="Ochsenreiter T."/>
            <person name="Lanz C."/>
            <person name="Schuster S.C."/>
            <person name="Treusch A.H."/>
            <person name="Eck J."/>
            <person name="Schleper C."/>
        </authorList>
    </citation>
    <scope>NUCLEOTIDE SEQUENCE</scope>
</reference>
<proteinExistence type="predicted"/>
<dbReference type="Gene3D" id="3.30.2010.10">
    <property type="entry name" value="Metalloproteases ('zincins'), catalytic domain"/>
    <property type="match status" value="1"/>
</dbReference>
<sequence length="267" mass="30264">MAVSALPATGSMPMLFKRLLSRPQDPSELSIEFDGETYAVRLQRHSRARRYTLRVQSIAREVVLTMPPRGSVKEARAFAQKHGAWIAARLKKLPQPAPFAHGLALPLRGEPHRIEHRPRERGTVWIELGDDGSHVICVAGEAAHLPRRLLDYLKREAKRELEAASRRAAEKLGVQVKRVSIRDQSSRWGSCSTTGVLSYSWRLILAPPFVLEYLAAHEVAHLVEMNHSRAFWRLVARLYPNVSRAKAWLDHHGPELHRYGLAQRAAR</sequence>
<evidence type="ECO:0000313" key="2">
    <source>
        <dbReference type="EMBL" id="AAP58507.1"/>
    </source>
</evidence>
<feature type="domain" description="YgjP-like metallopeptidase" evidence="1">
    <location>
        <begin position="52"/>
        <end position="252"/>
    </location>
</feature>
<dbReference type="PANTHER" id="PTHR30399">
    <property type="entry name" value="UNCHARACTERIZED PROTEIN YGJP"/>
    <property type="match status" value="1"/>
</dbReference>
<dbReference type="AlphaFoldDB" id="Q7X357"/>
<protein>
    <submittedName>
        <fullName evidence="2">Putative zinc metallopeptidase</fullName>
    </submittedName>
</protein>
<evidence type="ECO:0000259" key="1">
    <source>
        <dbReference type="Pfam" id="PF01863"/>
    </source>
</evidence>
<dbReference type="InterPro" id="IPR002725">
    <property type="entry name" value="YgjP-like_metallopeptidase"/>
</dbReference>
<accession>Q7X357</accession>
<organism evidence="2">
    <name type="scientific">uncultured Acidobacteriota bacterium</name>
    <dbReference type="NCBI Taxonomy" id="171953"/>
    <lineage>
        <taxon>Bacteria</taxon>
        <taxon>Pseudomonadati</taxon>
        <taxon>Acidobacteriota</taxon>
        <taxon>environmental samples</taxon>
    </lineage>
</organism>
<dbReference type="EMBL" id="AY281353">
    <property type="protein sequence ID" value="AAP58507.1"/>
    <property type="molecule type" value="Genomic_DNA"/>
</dbReference>
<dbReference type="PANTHER" id="PTHR30399:SF1">
    <property type="entry name" value="UTP PYROPHOSPHATASE"/>
    <property type="match status" value="1"/>
</dbReference>